<dbReference type="EMBL" id="MU273539">
    <property type="protein sequence ID" value="KAI0032653.1"/>
    <property type="molecule type" value="Genomic_DNA"/>
</dbReference>
<accession>A0ACB8QLE7</accession>
<protein>
    <submittedName>
        <fullName evidence="1">Uncharacterized protein</fullName>
    </submittedName>
</protein>
<evidence type="ECO:0000313" key="2">
    <source>
        <dbReference type="Proteomes" id="UP000814128"/>
    </source>
</evidence>
<gene>
    <name evidence="1" type="ORF">K488DRAFT_49424</name>
</gene>
<keyword evidence="2" id="KW-1185">Reference proteome</keyword>
<name>A0ACB8QLE7_9AGAM</name>
<sequence length="527" mass="57853">MFYYAGISPTPPRLVYRTGSDARPFIMPKGLEAYRRLKETRGVFNHPLNLVWATKAGPKVRDLLTAERVAWTSIDGIRFLTHEDDGTTTLGPVVVWVGVCPGSLTGDDAFIAAGKILDVLSGFDVHDVEVEFRESLYHRSVGPALLKSVSNVNHIVDVCDPLTTALGLPIATAERPDAQGTVAVYFAEGGESTKTLALTCHHVALKVDADHNEDYTLQGGGAPRKSVHLLGTRAFNRLLESIRLRIGRHGIMVEILERDIKRSKDKLEGDEELDEDDVAEAKKELTKAQGQLAEANEAIEALEKFYATVKKDWGSAKNRIIGHIRRSPPVAFNVQPGGFTSDWAVIELDGSRFKNYKGSFIGLETKIGRDDFTLKMYPRDDGRPSFKYPAGRLLPIRGMISEELMRAPDMLDHDNEPCLIVIKSGNATGVTIGRATGIESFVRDLDTGETSMEWAVYNYDNKSGVFSAPGDSGSLVVDGLGRMGGMLNGGSGKTESSDITYVTPMFQLWKWVKAEFPDAYLCPNTIV</sequence>
<reference evidence="1" key="2">
    <citation type="journal article" date="2022" name="New Phytol.">
        <title>Evolutionary transition to the ectomycorrhizal habit in the genomes of a hyperdiverse lineage of mushroom-forming fungi.</title>
        <authorList>
            <person name="Looney B."/>
            <person name="Miyauchi S."/>
            <person name="Morin E."/>
            <person name="Drula E."/>
            <person name="Courty P.E."/>
            <person name="Kohler A."/>
            <person name="Kuo A."/>
            <person name="LaButti K."/>
            <person name="Pangilinan J."/>
            <person name="Lipzen A."/>
            <person name="Riley R."/>
            <person name="Andreopoulos W."/>
            <person name="He G."/>
            <person name="Johnson J."/>
            <person name="Nolan M."/>
            <person name="Tritt A."/>
            <person name="Barry K.W."/>
            <person name="Grigoriev I.V."/>
            <person name="Nagy L.G."/>
            <person name="Hibbett D."/>
            <person name="Henrissat B."/>
            <person name="Matheny P.B."/>
            <person name="Labbe J."/>
            <person name="Martin F.M."/>
        </authorList>
    </citation>
    <scope>NUCLEOTIDE SEQUENCE</scope>
    <source>
        <strain evidence="1">EC-137</strain>
    </source>
</reference>
<organism evidence="1 2">
    <name type="scientific">Vararia minispora EC-137</name>
    <dbReference type="NCBI Taxonomy" id="1314806"/>
    <lineage>
        <taxon>Eukaryota</taxon>
        <taxon>Fungi</taxon>
        <taxon>Dikarya</taxon>
        <taxon>Basidiomycota</taxon>
        <taxon>Agaricomycotina</taxon>
        <taxon>Agaricomycetes</taxon>
        <taxon>Russulales</taxon>
        <taxon>Lachnocladiaceae</taxon>
        <taxon>Vararia</taxon>
    </lineage>
</organism>
<evidence type="ECO:0000313" key="1">
    <source>
        <dbReference type="EMBL" id="KAI0032653.1"/>
    </source>
</evidence>
<reference evidence="1" key="1">
    <citation type="submission" date="2021-02" db="EMBL/GenBank/DDBJ databases">
        <authorList>
            <consortium name="DOE Joint Genome Institute"/>
            <person name="Ahrendt S."/>
            <person name="Looney B.P."/>
            <person name="Miyauchi S."/>
            <person name="Morin E."/>
            <person name="Drula E."/>
            <person name="Courty P.E."/>
            <person name="Chicoki N."/>
            <person name="Fauchery L."/>
            <person name="Kohler A."/>
            <person name="Kuo A."/>
            <person name="Labutti K."/>
            <person name="Pangilinan J."/>
            <person name="Lipzen A."/>
            <person name="Riley R."/>
            <person name="Andreopoulos W."/>
            <person name="He G."/>
            <person name="Johnson J."/>
            <person name="Barry K.W."/>
            <person name="Grigoriev I.V."/>
            <person name="Nagy L."/>
            <person name="Hibbett D."/>
            <person name="Henrissat B."/>
            <person name="Matheny P.B."/>
            <person name="Labbe J."/>
            <person name="Martin F."/>
        </authorList>
    </citation>
    <scope>NUCLEOTIDE SEQUENCE</scope>
    <source>
        <strain evidence="1">EC-137</strain>
    </source>
</reference>
<proteinExistence type="predicted"/>
<comment type="caution">
    <text evidence="1">The sequence shown here is derived from an EMBL/GenBank/DDBJ whole genome shotgun (WGS) entry which is preliminary data.</text>
</comment>
<dbReference type="Proteomes" id="UP000814128">
    <property type="component" value="Unassembled WGS sequence"/>
</dbReference>